<feature type="coiled-coil region" evidence="5">
    <location>
        <begin position="309"/>
        <end position="336"/>
    </location>
</feature>
<protein>
    <submittedName>
        <fullName evidence="10">N-acetyltransferase 5</fullName>
    </submittedName>
</protein>
<dbReference type="SUPFAM" id="SSF55729">
    <property type="entry name" value="Acyl-CoA N-acyltransferases (Nat)"/>
    <property type="match status" value="1"/>
</dbReference>
<dbReference type="AlphaFoldDB" id="A0A2P6MSW0"/>
<dbReference type="InterPro" id="IPR000182">
    <property type="entry name" value="GNAT_dom"/>
</dbReference>
<keyword evidence="1 10" id="KW-0808">Transferase</keyword>
<dbReference type="GO" id="GO:0007165">
    <property type="term" value="P:signal transduction"/>
    <property type="evidence" value="ECO:0007669"/>
    <property type="project" value="InterPro"/>
</dbReference>
<dbReference type="Pfam" id="PF00611">
    <property type="entry name" value="FCH"/>
    <property type="match status" value="1"/>
</dbReference>
<comment type="similarity">
    <text evidence="3">Belongs to the acetyltransferase family. ARD1 subfamily.</text>
</comment>
<evidence type="ECO:0000256" key="4">
    <source>
        <dbReference type="PROSITE-ProRule" id="PRU01077"/>
    </source>
</evidence>
<dbReference type="Gene3D" id="1.10.555.10">
    <property type="entry name" value="Rho GTPase activation protein"/>
    <property type="match status" value="2"/>
</dbReference>
<dbReference type="STRING" id="1890364.A0A2P6MSW0"/>
<gene>
    <name evidence="10" type="ORF">PROFUN_06653</name>
</gene>
<proteinExistence type="inferred from homology"/>
<evidence type="ECO:0000256" key="5">
    <source>
        <dbReference type="SAM" id="Coils"/>
    </source>
</evidence>
<dbReference type="Gene3D" id="3.40.630.30">
    <property type="match status" value="1"/>
</dbReference>
<keyword evidence="2" id="KW-0012">Acyltransferase</keyword>
<feature type="compositionally biased region" description="Low complexity" evidence="6">
    <location>
        <begin position="731"/>
        <end position="755"/>
    </location>
</feature>
<keyword evidence="11" id="KW-1185">Reference proteome</keyword>
<dbReference type="PROSITE" id="PS51186">
    <property type="entry name" value="GNAT"/>
    <property type="match status" value="1"/>
</dbReference>
<feature type="region of interest" description="Disordered" evidence="6">
    <location>
        <begin position="708"/>
        <end position="775"/>
    </location>
</feature>
<evidence type="ECO:0000256" key="1">
    <source>
        <dbReference type="ARBA" id="ARBA00022679"/>
    </source>
</evidence>
<dbReference type="InParanoid" id="A0A2P6MSW0"/>
<reference evidence="10 11" key="1">
    <citation type="journal article" date="2018" name="Genome Biol. Evol.">
        <title>Multiple Roots of Fruiting Body Formation in Amoebozoa.</title>
        <authorList>
            <person name="Hillmann F."/>
            <person name="Forbes G."/>
            <person name="Novohradska S."/>
            <person name="Ferling I."/>
            <person name="Riege K."/>
            <person name="Groth M."/>
            <person name="Westermann M."/>
            <person name="Marz M."/>
            <person name="Spaller T."/>
            <person name="Winckler T."/>
            <person name="Schaap P."/>
            <person name="Glockner G."/>
        </authorList>
    </citation>
    <scope>NUCLEOTIDE SEQUENCE [LARGE SCALE GENOMIC DNA]</scope>
    <source>
        <strain evidence="10 11">Jena</strain>
    </source>
</reference>
<evidence type="ECO:0000256" key="6">
    <source>
        <dbReference type="SAM" id="MobiDB-lite"/>
    </source>
</evidence>
<organism evidence="10 11">
    <name type="scientific">Planoprotostelium fungivorum</name>
    <dbReference type="NCBI Taxonomy" id="1890364"/>
    <lineage>
        <taxon>Eukaryota</taxon>
        <taxon>Amoebozoa</taxon>
        <taxon>Evosea</taxon>
        <taxon>Variosea</taxon>
        <taxon>Cavosteliida</taxon>
        <taxon>Cavosteliaceae</taxon>
        <taxon>Planoprotostelium</taxon>
    </lineage>
</organism>
<dbReference type="SMART" id="SM00324">
    <property type="entry name" value="RhoGAP"/>
    <property type="match status" value="1"/>
</dbReference>
<dbReference type="InterPro" id="IPR051646">
    <property type="entry name" value="NatB_acetyltransferase_subunit"/>
</dbReference>
<dbReference type="GO" id="GO:0004596">
    <property type="term" value="F:protein-N-terminal amino-acid acetyltransferase activity"/>
    <property type="evidence" value="ECO:0007669"/>
    <property type="project" value="TreeGrafter"/>
</dbReference>
<dbReference type="SUPFAM" id="SSF48350">
    <property type="entry name" value="GTPase activation domain, GAP"/>
    <property type="match status" value="1"/>
</dbReference>
<evidence type="ECO:0000259" key="7">
    <source>
        <dbReference type="PROSITE" id="PS50238"/>
    </source>
</evidence>
<dbReference type="InterPro" id="IPR000198">
    <property type="entry name" value="RhoGAP_dom"/>
</dbReference>
<keyword evidence="4 5" id="KW-0175">Coiled coil</keyword>
<dbReference type="SMART" id="SM00055">
    <property type="entry name" value="FCH"/>
    <property type="match status" value="1"/>
</dbReference>
<comment type="caution">
    <text evidence="10">The sequence shown here is derived from an EMBL/GenBank/DDBJ whole genome shotgun (WGS) entry which is preliminary data.</text>
</comment>
<dbReference type="PROSITE" id="PS50238">
    <property type="entry name" value="RHOGAP"/>
    <property type="match status" value="1"/>
</dbReference>
<dbReference type="SUPFAM" id="SSF103657">
    <property type="entry name" value="BAR/IMD domain-like"/>
    <property type="match status" value="1"/>
</dbReference>
<dbReference type="Gene3D" id="1.20.1270.60">
    <property type="entry name" value="Arfaptin homology (AH) domain/BAR domain"/>
    <property type="match status" value="1"/>
</dbReference>
<evidence type="ECO:0000313" key="10">
    <source>
        <dbReference type="EMBL" id="PRP74792.1"/>
    </source>
</evidence>
<dbReference type="Pfam" id="PF00583">
    <property type="entry name" value="Acetyltransf_1"/>
    <property type="match status" value="1"/>
</dbReference>
<dbReference type="Pfam" id="PF00620">
    <property type="entry name" value="RhoGAP"/>
    <property type="match status" value="2"/>
</dbReference>
<evidence type="ECO:0000259" key="9">
    <source>
        <dbReference type="PROSITE" id="PS51741"/>
    </source>
</evidence>
<feature type="region of interest" description="Disordered" evidence="6">
    <location>
        <begin position="488"/>
        <end position="508"/>
    </location>
</feature>
<sequence length="856" mass="97297">MTTLRRFTCDDLFRISNINLDKLTETYNLGFYLQYMSKWPDYYTVAEDPNGTLMGYIMGKAEGLNENWHGHVTALTVAPEYRKIGLAGKFMGILEQVSEKIYDGYFVDLYVRKSNNVAISMYKKFGYTIYRQVIGYYSEGEDAYDMRKALPRDVHKKSIIPLPHPTAHRDSMSSTSKTTSDPVRFSTELWDGFDALCRQTAEDINFLREVFKFVKKRQLIEEEYADKMSKLNSKNPDVQPLGTLSKTWTGITNHLGSMTDIHNSAAIQMTEKVADALAALIKDTEMRRKQVVDRGTELNGEYKTNVEYLKKCKAAYDKAMREAAAVAQQIETMKQEAMPNRTAIAKNEKELQSKNEFASQLEDVYRRRITFTNYWMDIYYNEKMPAIMKDFERLETVMMQMFKAYLKRYANVVQDMQSPTDIAIKTLAESIDQIDASINIDIICRQNKTKAERPPLCEFEPYVVQSAAPQRSKLNPKGLFDAFTMRGGREQEHPASRPAPYATEVKPPGPNSVFGVPLEKLMDRQKDRYPELQIPKVLLDLSESVLKSGGCWTEGIFRVPAAAREVQNYKNELDDTYDAAVQPTNVHVIAAALKLWLREICTETPQQGYEVVKTLPSVNYKVVERVIHMLQEMSKQEYVETTMMDQSNLAMVFAPAFLKCPHTDYSKAMTAADKEKAFIVYLMDNIPSRVFEFSGFSGIRNSRRAVPAIPSKEGAPSPSIALSPSEKALASSRPLPTLPLSSSIDEMPTSNATPTTSPPVPAASAARPGPPQAPRRIEIGTLRREVHRERSDPFSMHHLTTNRKNRINCHDALFLPTQWRQTTTDCEVLEEKIVSHGDLSLFRRRAPGAPNDDIWQ</sequence>
<dbReference type="InterPro" id="IPR027267">
    <property type="entry name" value="AH/BAR_dom_sf"/>
</dbReference>
<name>A0A2P6MSW0_9EUKA</name>
<evidence type="ECO:0000256" key="2">
    <source>
        <dbReference type="ARBA" id="ARBA00023315"/>
    </source>
</evidence>
<accession>A0A2P6MSW0</accession>
<dbReference type="InterPro" id="IPR001060">
    <property type="entry name" value="FCH_dom"/>
</dbReference>
<dbReference type="FunCoup" id="A0A2P6MSW0">
    <property type="interactions" value="90"/>
</dbReference>
<dbReference type="InterPro" id="IPR031160">
    <property type="entry name" value="F_BAR_dom"/>
</dbReference>
<feature type="domain" description="Rho-GAP" evidence="7">
    <location>
        <begin position="516"/>
        <end position="691"/>
    </location>
</feature>
<feature type="domain" description="F-BAR" evidence="9">
    <location>
        <begin position="183"/>
        <end position="439"/>
    </location>
</feature>
<dbReference type="FunFam" id="3.40.630.30:FF:000034">
    <property type="entry name" value="N-alpha-acetyltransferase 20"/>
    <property type="match status" value="1"/>
</dbReference>
<dbReference type="PANTHER" id="PTHR45910">
    <property type="entry name" value="N-ALPHA-ACETYLTRANSFERASE 20"/>
    <property type="match status" value="1"/>
</dbReference>
<evidence type="ECO:0000259" key="8">
    <source>
        <dbReference type="PROSITE" id="PS51186"/>
    </source>
</evidence>
<dbReference type="OrthoDB" id="10264728at2759"/>
<dbReference type="InterPro" id="IPR008936">
    <property type="entry name" value="Rho_GTPase_activation_prot"/>
</dbReference>
<dbReference type="GO" id="GO:0031416">
    <property type="term" value="C:NatB complex"/>
    <property type="evidence" value="ECO:0007669"/>
    <property type="project" value="TreeGrafter"/>
</dbReference>
<dbReference type="Proteomes" id="UP000241769">
    <property type="component" value="Unassembled WGS sequence"/>
</dbReference>
<feature type="domain" description="N-acetyltransferase" evidence="8">
    <location>
        <begin position="2"/>
        <end position="151"/>
    </location>
</feature>
<dbReference type="PROSITE" id="PS51741">
    <property type="entry name" value="F_BAR"/>
    <property type="match status" value="1"/>
</dbReference>
<evidence type="ECO:0000313" key="11">
    <source>
        <dbReference type="Proteomes" id="UP000241769"/>
    </source>
</evidence>
<dbReference type="InterPro" id="IPR016181">
    <property type="entry name" value="Acyl_CoA_acyltransferase"/>
</dbReference>
<dbReference type="CDD" id="cd04301">
    <property type="entry name" value="NAT_SF"/>
    <property type="match status" value="1"/>
</dbReference>
<dbReference type="EMBL" id="MDYQ01000441">
    <property type="protein sequence ID" value="PRP74792.1"/>
    <property type="molecule type" value="Genomic_DNA"/>
</dbReference>
<evidence type="ECO:0000256" key="3">
    <source>
        <dbReference type="ARBA" id="ARBA00025786"/>
    </source>
</evidence>
<dbReference type="PANTHER" id="PTHR45910:SF1">
    <property type="entry name" value="N-ALPHA-ACETYLTRANSFERASE 20"/>
    <property type="match status" value="1"/>
</dbReference>